<keyword evidence="7" id="KW-1185">Reference proteome</keyword>
<feature type="DNA-binding region" description="H-T-H motif" evidence="4">
    <location>
        <begin position="38"/>
        <end position="57"/>
    </location>
</feature>
<evidence type="ECO:0000313" key="7">
    <source>
        <dbReference type="Proteomes" id="UP000186218"/>
    </source>
</evidence>
<sequence>MVRTYSSELRTERARTNRARVVATASELFVEQGWVQTTMAQVAERSRLTRQTVYQQFDGKLALLDACIGDALSEGTGNPVRTMPAYEAMGVGDRDDRIRAGARWLGAAHQRSARIQSVLDQAAVTDEDAAARLTVRERNRWDEVRWATRLIVDREPPGHVVDAMWVIASRRQWLSLVDDRGWTPARWQDWFVDMVTTTITGC</sequence>
<evidence type="ECO:0000256" key="2">
    <source>
        <dbReference type="ARBA" id="ARBA00023125"/>
    </source>
</evidence>
<dbReference type="OrthoDB" id="4823039at2"/>
<dbReference type="PANTHER" id="PTHR30055:SF234">
    <property type="entry name" value="HTH-TYPE TRANSCRIPTIONAL REGULATOR BETI"/>
    <property type="match status" value="1"/>
</dbReference>
<accession>A0A1N7H3C1</accession>
<dbReference type="Gene3D" id="1.10.357.10">
    <property type="entry name" value="Tetracycline Repressor, domain 2"/>
    <property type="match status" value="1"/>
</dbReference>
<dbReference type="RefSeq" id="WP_076482036.1">
    <property type="nucleotide sequence ID" value="NZ_FTNT01000011.1"/>
</dbReference>
<dbReference type="InterPro" id="IPR009057">
    <property type="entry name" value="Homeodomain-like_sf"/>
</dbReference>
<organism evidence="6 7">
    <name type="scientific">Williamsia sterculiae</name>
    <dbReference type="NCBI Taxonomy" id="1344003"/>
    <lineage>
        <taxon>Bacteria</taxon>
        <taxon>Bacillati</taxon>
        <taxon>Actinomycetota</taxon>
        <taxon>Actinomycetes</taxon>
        <taxon>Mycobacteriales</taxon>
        <taxon>Nocardiaceae</taxon>
        <taxon>Williamsia</taxon>
    </lineage>
</organism>
<dbReference type="SUPFAM" id="SSF46689">
    <property type="entry name" value="Homeodomain-like"/>
    <property type="match status" value="1"/>
</dbReference>
<dbReference type="InterPro" id="IPR050109">
    <property type="entry name" value="HTH-type_TetR-like_transc_reg"/>
</dbReference>
<dbReference type="PROSITE" id="PS50977">
    <property type="entry name" value="HTH_TETR_2"/>
    <property type="match status" value="1"/>
</dbReference>
<reference evidence="6 7" key="1">
    <citation type="submission" date="2017-01" db="EMBL/GenBank/DDBJ databases">
        <authorList>
            <person name="Mah S.A."/>
            <person name="Swanson W.J."/>
            <person name="Moy G.W."/>
            <person name="Vacquier V.D."/>
        </authorList>
    </citation>
    <scope>NUCLEOTIDE SEQUENCE [LARGE SCALE GENOMIC DNA]</scope>
    <source>
        <strain evidence="6 7">CPCC 203464</strain>
    </source>
</reference>
<dbReference type="STRING" id="1344003.SAMN05445060_3463"/>
<evidence type="ECO:0000259" key="5">
    <source>
        <dbReference type="PROSITE" id="PS50977"/>
    </source>
</evidence>
<evidence type="ECO:0000256" key="1">
    <source>
        <dbReference type="ARBA" id="ARBA00023015"/>
    </source>
</evidence>
<dbReference type="AlphaFoldDB" id="A0A1N7H3C1"/>
<protein>
    <submittedName>
        <fullName evidence="6">Transcriptional regulator, TetR family</fullName>
    </submittedName>
</protein>
<evidence type="ECO:0000313" key="6">
    <source>
        <dbReference type="EMBL" id="SIS19334.1"/>
    </source>
</evidence>
<evidence type="ECO:0000256" key="3">
    <source>
        <dbReference type="ARBA" id="ARBA00023163"/>
    </source>
</evidence>
<keyword evidence="3" id="KW-0804">Transcription</keyword>
<dbReference type="GO" id="GO:0000976">
    <property type="term" value="F:transcription cis-regulatory region binding"/>
    <property type="evidence" value="ECO:0007669"/>
    <property type="project" value="TreeGrafter"/>
</dbReference>
<name>A0A1N7H3C1_9NOCA</name>
<keyword evidence="2 4" id="KW-0238">DNA-binding</keyword>
<dbReference type="EMBL" id="FTNT01000011">
    <property type="protein sequence ID" value="SIS19334.1"/>
    <property type="molecule type" value="Genomic_DNA"/>
</dbReference>
<dbReference type="Proteomes" id="UP000186218">
    <property type="component" value="Unassembled WGS sequence"/>
</dbReference>
<proteinExistence type="predicted"/>
<dbReference type="InterPro" id="IPR001647">
    <property type="entry name" value="HTH_TetR"/>
</dbReference>
<dbReference type="GO" id="GO:0003700">
    <property type="term" value="F:DNA-binding transcription factor activity"/>
    <property type="evidence" value="ECO:0007669"/>
    <property type="project" value="TreeGrafter"/>
</dbReference>
<dbReference type="Pfam" id="PF00440">
    <property type="entry name" value="TetR_N"/>
    <property type="match status" value="1"/>
</dbReference>
<gene>
    <name evidence="6" type="ORF">SAMN05445060_3463</name>
</gene>
<keyword evidence="1" id="KW-0805">Transcription regulation</keyword>
<feature type="domain" description="HTH tetR-type" evidence="5">
    <location>
        <begin position="15"/>
        <end position="75"/>
    </location>
</feature>
<dbReference type="PRINTS" id="PR00455">
    <property type="entry name" value="HTHTETR"/>
</dbReference>
<dbReference type="PANTHER" id="PTHR30055">
    <property type="entry name" value="HTH-TYPE TRANSCRIPTIONAL REGULATOR RUTR"/>
    <property type="match status" value="1"/>
</dbReference>
<evidence type="ECO:0000256" key="4">
    <source>
        <dbReference type="PROSITE-ProRule" id="PRU00335"/>
    </source>
</evidence>